<dbReference type="AlphaFoldDB" id="A0A1I3M7B7"/>
<dbReference type="CDD" id="cd00586">
    <property type="entry name" value="4HBT"/>
    <property type="match status" value="1"/>
</dbReference>
<dbReference type="EMBL" id="FORI01000008">
    <property type="protein sequence ID" value="SFI92827.1"/>
    <property type="molecule type" value="Genomic_DNA"/>
</dbReference>
<dbReference type="NCBIfam" id="TIGR00051">
    <property type="entry name" value="YbgC/FadM family acyl-CoA thioesterase"/>
    <property type="match status" value="1"/>
</dbReference>
<dbReference type="PANTHER" id="PTHR31793:SF27">
    <property type="entry name" value="NOVEL THIOESTERASE SUPERFAMILY DOMAIN AND SAPOSIN A-TYPE DOMAIN CONTAINING PROTEIN (0610012H03RIK)"/>
    <property type="match status" value="1"/>
</dbReference>
<gene>
    <name evidence="3" type="ORF">SAMN04487775_10893</name>
</gene>
<dbReference type="PIRSF" id="PIRSF003230">
    <property type="entry name" value="YbgC"/>
    <property type="match status" value="1"/>
</dbReference>
<dbReference type="GO" id="GO:0047617">
    <property type="term" value="F:fatty acyl-CoA hydrolase activity"/>
    <property type="evidence" value="ECO:0007669"/>
    <property type="project" value="TreeGrafter"/>
</dbReference>
<keyword evidence="2 3" id="KW-0378">Hydrolase</keyword>
<organism evidence="3 4">
    <name type="scientific">Treponema bryantii</name>
    <dbReference type="NCBI Taxonomy" id="163"/>
    <lineage>
        <taxon>Bacteria</taxon>
        <taxon>Pseudomonadati</taxon>
        <taxon>Spirochaetota</taxon>
        <taxon>Spirochaetia</taxon>
        <taxon>Spirochaetales</taxon>
        <taxon>Treponemataceae</taxon>
        <taxon>Treponema</taxon>
    </lineage>
</organism>
<dbReference type="Pfam" id="PF13279">
    <property type="entry name" value="4HBT_2"/>
    <property type="match status" value="1"/>
</dbReference>
<dbReference type="PANTHER" id="PTHR31793">
    <property type="entry name" value="4-HYDROXYBENZOYL-COA THIOESTERASE FAMILY MEMBER"/>
    <property type="match status" value="1"/>
</dbReference>
<reference evidence="4" key="1">
    <citation type="submission" date="2016-10" db="EMBL/GenBank/DDBJ databases">
        <authorList>
            <person name="Varghese N."/>
            <person name="Submissions S."/>
        </authorList>
    </citation>
    <scope>NUCLEOTIDE SEQUENCE [LARGE SCALE GENOMIC DNA]</scope>
    <source>
        <strain evidence="4">XBD1002</strain>
    </source>
</reference>
<dbReference type="Proteomes" id="UP000182737">
    <property type="component" value="Unassembled WGS sequence"/>
</dbReference>
<evidence type="ECO:0000256" key="2">
    <source>
        <dbReference type="ARBA" id="ARBA00022801"/>
    </source>
</evidence>
<comment type="similarity">
    <text evidence="1">Belongs to the 4-hydroxybenzoyl-CoA thioesterase family.</text>
</comment>
<keyword evidence="4" id="KW-1185">Reference proteome</keyword>
<dbReference type="Gene3D" id="3.10.129.10">
    <property type="entry name" value="Hotdog Thioesterase"/>
    <property type="match status" value="1"/>
</dbReference>
<evidence type="ECO:0000256" key="1">
    <source>
        <dbReference type="ARBA" id="ARBA00005953"/>
    </source>
</evidence>
<sequence length="143" mass="16610">MYMKTIKPYLHKVNYYETDKMGITHHSNYIRYMEEARVDFLDQLGWSFIKLEEEGMASPVMSVEGVYKKSTTFPQTIEIMVGIEKLSAAKLTFSYEFKCEGDVVFLGKSTHCFLDTRGVPVLIEKRYPEFYADLKGIYEAGQK</sequence>
<dbReference type="InterPro" id="IPR029069">
    <property type="entry name" value="HotDog_dom_sf"/>
</dbReference>
<dbReference type="SUPFAM" id="SSF54637">
    <property type="entry name" value="Thioesterase/thiol ester dehydrase-isomerase"/>
    <property type="match status" value="1"/>
</dbReference>
<protein>
    <submittedName>
        <fullName evidence="3">Acyl-CoA thioester hydrolase</fullName>
    </submittedName>
</protein>
<accession>A0A1I3M7B7</accession>
<dbReference type="InterPro" id="IPR006684">
    <property type="entry name" value="YbgC/YbaW"/>
</dbReference>
<dbReference type="InterPro" id="IPR050563">
    <property type="entry name" value="4-hydroxybenzoyl-CoA_TE"/>
</dbReference>
<evidence type="ECO:0000313" key="4">
    <source>
        <dbReference type="Proteomes" id="UP000182737"/>
    </source>
</evidence>
<proteinExistence type="inferred from homology"/>
<evidence type="ECO:0000313" key="3">
    <source>
        <dbReference type="EMBL" id="SFI92827.1"/>
    </source>
</evidence>
<name>A0A1I3M7B7_9SPIR</name>